<keyword evidence="2 5" id="KW-0689">Ribosomal protein</keyword>
<name>A0A829G1W1_LACPA</name>
<dbReference type="SUPFAM" id="SSF57829">
    <property type="entry name" value="Zn-binding ribosomal proteins"/>
    <property type="match status" value="1"/>
</dbReference>
<evidence type="ECO:0000256" key="1">
    <source>
        <dbReference type="ARBA" id="ARBA00007596"/>
    </source>
</evidence>
<dbReference type="NCBIfam" id="TIGR01023">
    <property type="entry name" value="rpmG_bact"/>
    <property type="match status" value="1"/>
</dbReference>
<dbReference type="GO" id="GO:0003735">
    <property type="term" value="F:structural constituent of ribosome"/>
    <property type="evidence" value="ECO:0007669"/>
    <property type="project" value="InterPro"/>
</dbReference>
<dbReference type="Proteomes" id="UP000014316">
    <property type="component" value="Unassembled WGS sequence"/>
</dbReference>
<dbReference type="AlphaFoldDB" id="A0A829G1W1"/>
<keyword evidence="3 5" id="KW-0687">Ribonucleoprotein</keyword>
<dbReference type="EMBL" id="ANJW01000896">
    <property type="protein sequence ID" value="EPC49129.1"/>
    <property type="molecule type" value="Genomic_DNA"/>
</dbReference>
<evidence type="ECO:0000256" key="2">
    <source>
        <dbReference type="ARBA" id="ARBA00022980"/>
    </source>
</evidence>
<dbReference type="GO" id="GO:0005840">
    <property type="term" value="C:ribosome"/>
    <property type="evidence" value="ECO:0007669"/>
    <property type="project" value="UniProtKB-KW"/>
</dbReference>
<evidence type="ECO:0000256" key="5">
    <source>
        <dbReference type="HAMAP-Rule" id="MF_00294"/>
    </source>
</evidence>
<comment type="similarity">
    <text evidence="1 5">Belongs to the bacterial ribosomal protein bL33 family.</text>
</comment>
<proteinExistence type="inferred from homology"/>
<dbReference type="GO" id="GO:0005737">
    <property type="term" value="C:cytoplasm"/>
    <property type="evidence" value="ECO:0007669"/>
    <property type="project" value="UniProtKB-ARBA"/>
</dbReference>
<protein>
    <recommendedName>
        <fullName evidence="4 5">Large ribosomal subunit protein bL33</fullName>
    </recommendedName>
</protein>
<gene>
    <name evidence="5 6" type="primary">rpmG</name>
    <name evidence="6" type="ORF">Lpp123_15431</name>
</gene>
<evidence type="ECO:0000313" key="6">
    <source>
        <dbReference type="EMBL" id="EPC49129.1"/>
    </source>
</evidence>
<dbReference type="GO" id="GO:0006412">
    <property type="term" value="P:translation"/>
    <property type="evidence" value="ECO:0007669"/>
    <property type="project" value="UniProtKB-UniRule"/>
</dbReference>
<comment type="caution">
    <text evidence="6">The sequence shown here is derived from an EMBL/GenBank/DDBJ whole genome shotgun (WGS) entry which is preliminary data.</text>
</comment>
<accession>A0A829G1W1</accession>
<dbReference type="InterPro" id="IPR001705">
    <property type="entry name" value="Ribosomal_bL33"/>
</dbReference>
<evidence type="ECO:0000313" key="7">
    <source>
        <dbReference type="Proteomes" id="UP000014316"/>
    </source>
</evidence>
<evidence type="ECO:0000256" key="4">
    <source>
        <dbReference type="ARBA" id="ARBA00035176"/>
    </source>
</evidence>
<reference evidence="6 7" key="1">
    <citation type="journal article" date="2013" name="PLoS ONE">
        <title>Lactobacillus paracasei comparative genomics: towards species pan-genome definition and exploitation of diversity.</title>
        <authorList>
            <person name="Smokvina T."/>
            <person name="Wels M."/>
            <person name="Polka J."/>
            <person name="Chervaux C."/>
            <person name="Brisse S."/>
            <person name="Boekhorst J."/>
            <person name="van Hylckama Vlieg J.E."/>
            <person name="Siezen R.J."/>
        </authorList>
    </citation>
    <scope>NUCLEOTIDE SEQUENCE [LARGE SCALE GENOMIC DNA]</scope>
    <source>
        <strain evidence="6 7">Lpp123</strain>
    </source>
</reference>
<dbReference type="InterPro" id="IPR038584">
    <property type="entry name" value="Ribosomal_bL33_sf"/>
</dbReference>
<dbReference type="Pfam" id="PF00471">
    <property type="entry name" value="Ribosomal_L33"/>
    <property type="match status" value="1"/>
</dbReference>
<dbReference type="InterPro" id="IPR011332">
    <property type="entry name" value="Ribosomal_zn-bd"/>
</dbReference>
<dbReference type="Gene3D" id="2.20.28.120">
    <property type="entry name" value="Ribosomal protein L33"/>
    <property type="match status" value="1"/>
</dbReference>
<dbReference type="GO" id="GO:1990904">
    <property type="term" value="C:ribonucleoprotein complex"/>
    <property type="evidence" value="ECO:0007669"/>
    <property type="project" value="UniProtKB-KW"/>
</dbReference>
<organism evidence="6 7">
    <name type="scientific">Lacticaseibacillus paracasei subsp. paracasei Lpp123</name>
    <dbReference type="NCBI Taxonomy" id="1256201"/>
    <lineage>
        <taxon>Bacteria</taxon>
        <taxon>Bacillati</taxon>
        <taxon>Bacillota</taxon>
        <taxon>Bacilli</taxon>
        <taxon>Lactobacillales</taxon>
        <taxon>Lactobacillaceae</taxon>
        <taxon>Lacticaseibacillus</taxon>
    </lineage>
</organism>
<dbReference type="NCBIfam" id="NF001764">
    <property type="entry name" value="PRK00504.1"/>
    <property type="match status" value="1"/>
</dbReference>
<dbReference type="HAMAP" id="MF_00294">
    <property type="entry name" value="Ribosomal_bL33"/>
    <property type="match status" value="1"/>
</dbReference>
<evidence type="ECO:0000256" key="3">
    <source>
        <dbReference type="ARBA" id="ARBA00023274"/>
    </source>
</evidence>
<sequence>MKPKFYEEIMAHPHCLPSPHNLGKILDVTGGNMMTAKKVALACSVCGQRNYFVPENPKRTERLTLKKFCKHCGRVTVHQETK</sequence>